<dbReference type="PANTHER" id="PTHR46847">
    <property type="entry name" value="D-ALLOSE-BINDING PERIPLASMIC PROTEIN-RELATED"/>
    <property type="match status" value="1"/>
</dbReference>
<feature type="domain" description="Periplasmic binding protein" evidence="4">
    <location>
        <begin position="58"/>
        <end position="137"/>
    </location>
</feature>
<reference evidence="5 6" key="1">
    <citation type="submission" date="2017-08" db="EMBL/GenBank/DDBJ databases">
        <title>Identification and genetic characteristics of simultaneous BTEX- and naphthalene-degrading Paraburkholderia sp. BN5 isolated from petroleum-contaminated soil.</title>
        <authorList>
            <person name="Lee Y."/>
            <person name="Jeon C.O."/>
        </authorList>
    </citation>
    <scope>NUCLEOTIDE SEQUENCE [LARGE SCALE GENOMIC DNA]</scope>
    <source>
        <strain evidence="5 6">BN5</strain>
        <plasmid evidence="5 6">pBN1</plasmid>
    </source>
</reference>
<dbReference type="InterPro" id="IPR025997">
    <property type="entry name" value="SBP_2_dom"/>
</dbReference>
<evidence type="ECO:0000256" key="3">
    <source>
        <dbReference type="ARBA" id="ARBA00022729"/>
    </source>
</evidence>
<dbReference type="SUPFAM" id="SSF53822">
    <property type="entry name" value="Periplasmic binding protein-like I"/>
    <property type="match status" value="1"/>
</dbReference>
<keyword evidence="6" id="KW-1185">Reference proteome</keyword>
<dbReference type="GO" id="GO:0030246">
    <property type="term" value="F:carbohydrate binding"/>
    <property type="evidence" value="ECO:0007669"/>
    <property type="project" value="UniProtKB-ARBA"/>
</dbReference>
<dbReference type="GO" id="GO:0030313">
    <property type="term" value="C:cell envelope"/>
    <property type="evidence" value="ECO:0007669"/>
    <property type="project" value="UniProtKB-SubCell"/>
</dbReference>
<geneLocation type="plasmid" evidence="5 6">
    <name>pBN1</name>
</geneLocation>
<dbReference type="Gene3D" id="3.40.50.2300">
    <property type="match status" value="3"/>
</dbReference>
<protein>
    <recommendedName>
        <fullName evidence="4">Periplasmic binding protein domain-containing protein</fullName>
    </recommendedName>
</protein>
<comment type="similarity">
    <text evidence="2">Belongs to the bacterial solute-binding protein 2 family.</text>
</comment>
<dbReference type="AlphaFoldDB" id="A0A248VYL3"/>
<name>A0A248VYL3_9BURK</name>
<gene>
    <name evidence="5" type="ORF">CJU94_35520</name>
</gene>
<dbReference type="KEGG" id="parb:CJU94_35520"/>
<dbReference type="PANTHER" id="PTHR46847:SF1">
    <property type="entry name" value="D-ALLOSE-BINDING PERIPLASMIC PROTEIN-RELATED"/>
    <property type="match status" value="1"/>
</dbReference>
<evidence type="ECO:0000256" key="1">
    <source>
        <dbReference type="ARBA" id="ARBA00004196"/>
    </source>
</evidence>
<dbReference type="EMBL" id="CP022991">
    <property type="protein sequence ID" value="ASW03480.1"/>
    <property type="molecule type" value="Genomic_DNA"/>
</dbReference>
<evidence type="ECO:0000259" key="4">
    <source>
        <dbReference type="Pfam" id="PF13407"/>
    </source>
</evidence>
<evidence type="ECO:0000256" key="2">
    <source>
        <dbReference type="ARBA" id="ARBA00007639"/>
    </source>
</evidence>
<organism evidence="5 6">
    <name type="scientific">Paraburkholderia aromaticivorans</name>
    <dbReference type="NCBI Taxonomy" id="2026199"/>
    <lineage>
        <taxon>Bacteria</taxon>
        <taxon>Pseudomonadati</taxon>
        <taxon>Pseudomonadota</taxon>
        <taxon>Betaproteobacteria</taxon>
        <taxon>Burkholderiales</taxon>
        <taxon>Burkholderiaceae</taxon>
        <taxon>Paraburkholderia</taxon>
    </lineage>
</organism>
<evidence type="ECO:0000313" key="6">
    <source>
        <dbReference type="Proteomes" id="UP000215158"/>
    </source>
</evidence>
<proteinExistence type="inferred from homology"/>
<keyword evidence="3" id="KW-0732">Signal</keyword>
<dbReference type="Proteomes" id="UP000215158">
    <property type="component" value="Plasmid pBN1"/>
</dbReference>
<accession>A0A248VYL3</accession>
<sequence>MGHYDARALKSGDWIRALRYAAWVAWGKQRAPKIAAANNVDLLWVGANMDVNTQISQMNGIIAENDDMAIGASQALKAKGLDGKIVVAGTDGIGGIGDIKDGMREVQSGTMVGTSLQNAALEMGEAVQVAVDYLQGRPDLKSGDLTAQ</sequence>
<dbReference type="Pfam" id="PF13407">
    <property type="entry name" value="Peripla_BP_4"/>
    <property type="match status" value="1"/>
</dbReference>
<evidence type="ECO:0000313" key="5">
    <source>
        <dbReference type="EMBL" id="ASW03480.1"/>
    </source>
</evidence>
<keyword evidence="5" id="KW-0614">Plasmid</keyword>
<comment type="subcellular location">
    <subcellularLocation>
        <location evidence="1">Cell envelope</location>
    </subcellularLocation>
</comment>
<dbReference type="InterPro" id="IPR028082">
    <property type="entry name" value="Peripla_BP_I"/>
</dbReference>